<keyword evidence="5" id="KW-0732">Signal</keyword>
<proteinExistence type="inferred from homology"/>
<evidence type="ECO:0000259" key="6">
    <source>
        <dbReference type="PROSITE" id="PS51762"/>
    </source>
</evidence>
<feature type="signal peptide" evidence="5">
    <location>
        <begin position="1"/>
        <end position="18"/>
    </location>
</feature>
<dbReference type="Gene3D" id="2.115.10.20">
    <property type="entry name" value="Glycosyl hydrolase domain, family 43"/>
    <property type="match status" value="1"/>
</dbReference>
<gene>
    <name evidence="7" type="ORF">E7746_12035</name>
</gene>
<sequence>MKKLVIAAMMLAATGVTAMCAVTPPIVNGEVFPDTEGNHINAHGGAIMEYDGTYYWYGEHRGEGRPGKGQRGVACYTSTDLRNWTNRGIVLSVTDEAGSPIEEGCIIERPKVIYCPATGRFVMWFHNELKGQGYAAAQAGVATSDNPLGPFKLSASSRVNPGIYPLNMSEADRARNWDGVELEWWTPDWYEAINQGMLNKRDHESGQMSRDMTVFIDDDGKAYHIYSAEENLTLNIAELDSTYERHTGRYIRIFPGGHNEAPAIFKKDGTYWMITSGCTGWAPNTARLMRADSIMGTWTQLPNPCVGPGADITFGGQSTYIMPHEGGFTFMADIWNPKDLGNSRHIWLPIEFRTDGTPYIMGRERGEASGDEAWRMVWSDEFDRDGKPDPKIWSYENGFVRNHELQWYQPENANCRDGLLVIEARSENRPNPTYSANADANDWRKSRKTIDYTSACVKTRGTKDMLYGRLDVRARIPVGGGSWPAIWLLGEKQPWPSCGEIDVMEYYRINGEPHILANAAWGTDKPHQAKWNSQRIPYSHFTDADPFWAEKFHIWRMDWDEENIKLYLDGELLNTIPLSSTVNGKQGNGTNPFTSPQYILLNLAIGGDNGGTPDPECFPMKYEIDYVRLYEPAARK</sequence>
<evidence type="ECO:0000256" key="3">
    <source>
        <dbReference type="ARBA" id="ARBA00022801"/>
    </source>
</evidence>
<evidence type="ECO:0000256" key="5">
    <source>
        <dbReference type="SAM" id="SignalP"/>
    </source>
</evidence>
<keyword evidence="4" id="KW-0326">Glycosidase</keyword>
<dbReference type="GO" id="GO:0005975">
    <property type="term" value="P:carbohydrate metabolic process"/>
    <property type="evidence" value="ECO:0007669"/>
    <property type="project" value="InterPro"/>
</dbReference>
<dbReference type="RefSeq" id="WP_136410964.1">
    <property type="nucleotide sequence ID" value="NZ_CP039393.1"/>
</dbReference>
<dbReference type="InterPro" id="IPR013320">
    <property type="entry name" value="ConA-like_dom_sf"/>
</dbReference>
<accession>A0A4P7VQT4</accession>
<comment type="similarity">
    <text evidence="2">Belongs to the glycosyl hydrolase 43 family.</text>
</comment>
<dbReference type="KEGG" id="mgod:E7746_12035"/>
<dbReference type="CDD" id="cd18825">
    <property type="entry name" value="GH43_CtGH43-like"/>
    <property type="match status" value="1"/>
</dbReference>
<evidence type="ECO:0000256" key="1">
    <source>
        <dbReference type="ARBA" id="ARBA00006865"/>
    </source>
</evidence>
<comment type="similarity">
    <text evidence="1">Belongs to the glycosyl hydrolase 16 family.</text>
</comment>
<feature type="domain" description="GH16" evidence="6">
    <location>
        <begin position="296"/>
        <end position="635"/>
    </location>
</feature>
<protein>
    <submittedName>
        <fullName evidence="7">Glycosyl hydrolase family protein</fullName>
    </submittedName>
</protein>
<evidence type="ECO:0000313" key="8">
    <source>
        <dbReference type="Proteomes" id="UP000297031"/>
    </source>
</evidence>
<dbReference type="GO" id="GO:0004553">
    <property type="term" value="F:hydrolase activity, hydrolyzing O-glycosyl compounds"/>
    <property type="evidence" value="ECO:0007669"/>
    <property type="project" value="InterPro"/>
</dbReference>
<keyword evidence="8" id="KW-1185">Reference proteome</keyword>
<evidence type="ECO:0000256" key="4">
    <source>
        <dbReference type="ARBA" id="ARBA00023295"/>
    </source>
</evidence>
<dbReference type="PANTHER" id="PTHR22925">
    <property type="entry name" value="GLYCOSYL HYDROLASE 43 FAMILY MEMBER"/>
    <property type="match status" value="1"/>
</dbReference>
<dbReference type="PANTHER" id="PTHR22925:SF3">
    <property type="entry name" value="GLYCOSYL HYDROLASE FAMILY PROTEIN 43"/>
    <property type="match status" value="1"/>
</dbReference>
<dbReference type="AlphaFoldDB" id="A0A4P7VQT4"/>
<dbReference type="SUPFAM" id="SSF75005">
    <property type="entry name" value="Arabinanase/levansucrase/invertase"/>
    <property type="match status" value="1"/>
</dbReference>
<name>A0A4P7VQT4_9BACT</name>
<dbReference type="CDD" id="cd08023">
    <property type="entry name" value="GH16_laminarinase_like"/>
    <property type="match status" value="1"/>
</dbReference>
<dbReference type="Pfam" id="PF04616">
    <property type="entry name" value="Glyco_hydro_43"/>
    <property type="match status" value="1"/>
</dbReference>
<dbReference type="InterPro" id="IPR023296">
    <property type="entry name" value="Glyco_hydro_beta-prop_sf"/>
</dbReference>
<dbReference type="EMBL" id="CP039393">
    <property type="protein sequence ID" value="QCD36560.1"/>
    <property type="molecule type" value="Genomic_DNA"/>
</dbReference>
<dbReference type="Proteomes" id="UP000297031">
    <property type="component" value="Chromosome"/>
</dbReference>
<evidence type="ECO:0000256" key="2">
    <source>
        <dbReference type="ARBA" id="ARBA00009865"/>
    </source>
</evidence>
<dbReference type="InterPro" id="IPR006710">
    <property type="entry name" value="Glyco_hydro_43"/>
</dbReference>
<organism evidence="7 8">
    <name type="scientific">Muribaculum gordoncarteri</name>
    <dbReference type="NCBI Taxonomy" id="2530390"/>
    <lineage>
        <taxon>Bacteria</taxon>
        <taxon>Pseudomonadati</taxon>
        <taxon>Bacteroidota</taxon>
        <taxon>Bacteroidia</taxon>
        <taxon>Bacteroidales</taxon>
        <taxon>Muribaculaceae</taxon>
        <taxon>Muribaculum</taxon>
    </lineage>
</organism>
<keyword evidence="3 7" id="KW-0378">Hydrolase</keyword>
<dbReference type="Pfam" id="PF00722">
    <property type="entry name" value="Glyco_hydro_16"/>
    <property type="match status" value="1"/>
</dbReference>
<feature type="chain" id="PRO_5020727800" evidence="5">
    <location>
        <begin position="19"/>
        <end position="636"/>
    </location>
</feature>
<reference evidence="7 8" key="1">
    <citation type="submission" date="2019-02" db="EMBL/GenBank/DDBJ databases">
        <title>Isolation and identification of novel species under the genus Muribaculum.</title>
        <authorList>
            <person name="Miyake S."/>
            <person name="Ding Y."/>
            <person name="Low A."/>
            <person name="Soh M."/>
            <person name="Seedorf H."/>
        </authorList>
    </citation>
    <scope>NUCLEOTIDE SEQUENCE [LARGE SCALE GENOMIC DNA]</scope>
    <source>
        <strain evidence="7 8">TLL-A4</strain>
    </source>
</reference>
<dbReference type="PROSITE" id="PS51762">
    <property type="entry name" value="GH16_2"/>
    <property type="match status" value="1"/>
</dbReference>
<dbReference type="InterPro" id="IPR000757">
    <property type="entry name" value="Beta-glucanase-like"/>
</dbReference>
<dbReference type="SUPFAM" id="SSF49899">
    <property type="entry name" value="Concanavalin A-like lectins/glucanases"/>
    <property type="match status" value="1"/>
</dbReference>
<evidence type="ECO:0000313" key="7">
    <source>
        <dbReference type="EMBL" id="QCD36560.1"/>
    </source>
</evidence>
<dbReference type="OrthoDB" id="9809583at2"/>
<dbReference type="Gene3D" id="2.60.120.200">
    <property type="match status" value="1"/>
</dbReference>